<dbReference type="EMBL" id="BPFH01000002">
    <property type="protein sequence ID" value="GIT94768.1"/>
    <property type="molecule type" value="Genomic_DNA"/>
</dbReference>
<feature type="domain" description="Molybdopterin-guanine dinucleotide biosynthesis protein B (MobB)" evidence="1">
    <location>
        <begin position="3"/>
        <end position="133"/>
    </location>
</feature>
<keyword evidence="3" id="KW-1185">Reference proteome</keyword>
<dbReference type="NCBIfam" id="TIGR00176">
    <property type="entry name" value="mobB"/>
    <property type="match status" value="1"/>
</dbReference>
<proteinExistence type="predicted"/>
<dbReference type="Gene3D" id="3.40.50.300">
    <property type="entry name" value="P-loop containing nucleotide triphosphate hydrolases"/>
    <property type="match status" value="1"/>
</dbReference>
<gene>
    <name evidence="2" type="ORF">JANAI62_13910</name>
</gene>
<protein>
    <recommendedName>
        <fullName evidence="1">Molybdopterin-guanine dinucleotide biosynthesis protein B (MobB) domain-containing protein</fullName>
    </recommendedName>
</protein>
<dbReference type="Pfam" id="PF03205">
    <property type="entry name" value="MobB"/>
    <property type="match status" value="1"/>
</dbReference>
<dbReference type="SUPFAM" id="SSF52540">
    <property type="entry name" value="P-loop containing nucleoside triphosphate hydrolases"/>
    <property type="match status" value="1"/>
</dbReference>
<dbReference type="CDD" id="cd03116">
    <property type="entry name" value="MobB"/>
    <property type="match status" value="1"/>
</dbReference>
<comment type="caution">
    <text evidence="2">The sequence shown here is derived from an EMBL/GenBank/DDBJ whole genome shotgun (WGS) entry which is preliminary data.</text>
</comment>
<organism evidence="2 3">
    <name type="scientific">Jannaschia pagri</name>
    <dbReference type="NCBI Taxonomy" id="2829797"/>
    <lineage>
        <taxon>Bacteria</taxon>
        <taxon>Pseudomonadati</taxon>
        <taxon>Pseudomonadota</taxon>
        <taxon>Alphaproteobacteria</taxon>
        <taxon>Rhodobacterales</taxon>
        <taxon>Roseobacteraceae</taxon>
        <taxon>Jannaschia</taxon>
    </lineage>
</organism>
<dbReference type="PANTHER" id="PTHR40072">
    <property type="entry name" value="MOLYBDOPTERIN-GUANINE DINUCLEOTIDE BIOSYNTHESIS ADAPTER PROTEIN-RELATED"/>
    <property type="match status" value="1"/>
</dbReference>
<accession>A0ABQ4NK35</accession>
<dbReference type="RefSeq" id="WP_220748275.1">
    <property type="nucleotide sequence ID" value="NZ_BPFH01000002.1"/>
</dbReference>
<evidence type="ECO:0000313" key="2">
    <source>
        <dbReference type="EMBL" id="GIT94768.1"/>
    </source>
</evidence>
<evidence type="ECO:0000313" key="3">
    <source>
        <dbReference type="Proteomes" id="UP000786693"/>
    </source>
</evidence>
<dbReference type="PANTHER" id="PTHR40072:SF1">
    <property type="entry name" value="MOLYBDOPTERIN-GUANINE DINUCLEOTIDE BIOSYNTHESIS ADAPTER PROTEIN"/>
    <property type="match status" value="1"/>
</dbReference>
<dbReference type="InterPro" id="IPR004435">
    <property type="entry name" value="MobB_dom"/>
</dbReference>
<dbReference type="Proteomes" id="UP000786693">
    <property type="component" value="Unassembled WGS sequence"/>
</dbReference>
<reference evidence="2 3" key="1">
    <citation type="submission" date="2021-05" db="EMBL/GenBank/DDBJ databases">
        <title>Bacteria Genome sequencing.</title>
        <authorList>
            <person name="Takabe Y."/>
            <person name="Nakajima Y."/>
            <person name="Suzuki S."/>
            <person name="Shiozaki T."/>
        </authorList>
    </citation>
    <scope>NUCLEOTIDE SEQUENCE [LARGE SCALE GENOMIC DNA]</scope>
    <source>
        <strain evidence="2 3">AI_62</strain>
    </source>
</reference>
<dbReference type="InterPro" id="IPR027417">
    <property type="entry name" value="P-loop_NTPase"/>
</dbReference>
<evidence type="ECO:0000259" key="1">
    <source>
        <dbReference type="Pfam" id="PF03205"/>
    </source>
</evidence>
<name>A0ABQ4NK35_9RHOB</name>
<dbReference type="InterPro" id="IPR052539">
    <property type="entry name" value="MGD_biosynthesis_adapter"/>
</dbReference>
<sequence length="158" mass="17222">MKVIGVIGRKNAGKTTLTERLVRELVDRGLTVTTLKRSHHGLDLEVPGTDSHRHRLAGARQTVLASDARLAVMEETPRPLTLDQILTRIAPCDMVVAEGWKAGTHPRIEAWRSACTEPPLCLSDPTIAAFASDTPHQVVPPSFDLNDIQALADFVCSI</sequence>